<dbReference type="Gene3D" id="3.40.50.1820">
    <property type="entry name" value="alpha/beta hydrolase"/>
    <property type="match status" value="1"/>
</dbReference>
<dbReference type="SUPFAM" id="SSF53474">
    <property type="entry name" value="alpha/beta-Hydrolases"/>
    <property type="match status" value="1"/>
</dbReference>
<gene>
    <name evidence="3" type="ORF">ACFFJP_09205</name>
</gene>
<dbReference type="RefSeq" id="WP_377242682.1">
    <property type="nucleotide sequence ID" value="NZ_JBHLXP010000001.1"/>
</dbReference>
<dbReference type="Proteomes" id="UP001589813">
    <property type="component" value="Unassembled WGS sequence"/>
</dbReference>
<dbReference type="InterPro" id="IPR000639">
    <property type="entry name" value="Epox_hydrolase-like"/>
</dbReference>
<organism evidence="3 4">
    <name type="scientific">Rheinheimera tilapiae</name>
    <dbReference type="NCBI Taxonomy" id="875043"/>
    <lineage>
        <taxon>Bacteria</taxon>
        <taxon>Pseudomonadati</taxon>
        <taxon>Pseudomonadota</taxon>
        <taxon>Gammaproteobacteria</taxon>
        <taxon>Chromatiales</taxon>
        <taxon>Chromatiaceae</taxon>
        <taxon>Rheinheimera</taxon>
    </lineage>
</organism>
<keyword evidence="4" id="KW-1185">Reference proteome</keyword>
<evidence type="ECO:0000313" key="3">
    <source>
        <dbReference type="EMBL" id="MFC0048466.1"/>
    </source>
</evidence>
<keyword evidence="1 3" id="KW-0378">Hydrolase</keyword>
<dbReference type="GO" id="GO:0016787">
    <property type="term" value="F:hydrolase activity"/>
    <property type="evidence" value="ECO:0007669"/>
    <property type="project" value="UniProtKB-KW"/>
</dbReference>
<comment type="caution">
    <text evidence="3">The sequence shown here is derived from an EMBL/GenBank/DDBJ whole genome shotgun (WGS) entry which is preliminary data.</text>
</comment>
<dbReference type="PANTHER" id="PTHR46118:SF4">
    <property type="entry name" value="PROTEIN ABHD11"/>
    <property type="match status" value="1"/>
</dbReference>
<accession>A0ABV6BC52</accession>
<evidence type="ECO:0000313" key="4">
    <source>
        <dbReference type="Proteomes" id="UP001589813"/>
    </source>
</evidence>
<evidence type="ECO:0000259" key="2">
    <source>
        <dbReference type="Pfam" id="PF00561"/>
    </source>
</evidence>
<dbReference type="PRINTS" id="PR00412">
    <property type="entry name" value="EPOXHYDRLASE"/>
</dbReference>
<name>A0ABV6BC52_9GAMM</name>
<reference evidence="3 4" key="1">
    <citation type="submission" date="2024-09" db="EMBL/GenBank/DDBJ databases">
        <authorList>
            <person name="Sun Q."/>
            <person name="Mori K."/>
        </authorList>
    </citation>
    <scope>NUCLEOTIDE SEQUENCE [LARGE SCALE GENOMIC DNA]</scope>
    <source>
        <strain evidence="3 4">KCTC 23315</strain>
    </source>
</reference>
<evidence type="ECO:0000256" key="1">
    <source>
        <dbReference type="ARBA" id="ARBA00022801"/>
    </source>
</evidence>
<protein>
    <submittedName>
        <fullName evidence="3">Alpha/beta fold hydrolase</fullName>
    </submittedName>
</protein>
<dbReference type="InterPro" id="IPR029058">
    <property type="entry name" value="AB_hydrolase_fold"/>
</dbReference>
<dbReference type="InterPro" id="IPR000073">
    <property type="entry name" value="AB_hydrolase_1"/>
</dbReference>
<sequence>MILHTDITGQGTPLLLIHGLFGSYENLGMIARLLAEQIRVINVDLRNHGRSGHSNEMSYALMAQDLIETMDALQIPSAAVLGHSMGGKAAMQLALSQPERVSKLVLADISPVVSQARHLGILDALNRVDLATLTDRKQADQQLQTAIGDAGTRAFLLKSLVKVDDAFQWRFNLAALTSQYAQVLAAPEATGPYTGPTLFIKGGNSDYLQPDHQSIIRQLFPAAKAKIIEGTGHWLHAEKPAAFAKITADFLLS</sequence>
<feature type="domain" description="AB hydrolase-1" evidence="2">
    <location>
        <begin position="13"/>
        <end position="240"/>
    </location>
</feature>
<dbReference type="PRINTS" id="PR00111">
    <property type="entry name" value="ABHYDROLASE"/>
</dbReference>
<dbReference type="EMBL" id="JBHLXP010000001">
    <property type="protein sequence ID" value="MFC0048466.1"/>
    <property type="molecule type" value="Genomic_DNA"/>
</dbReference>
<dbReference type="PANTHER" id="PTHR46118">
    <property type="entry name" value="PROTEIN ABHD11"/>
    <property type="match status" value="1"/>
</dbReference>
<proteinExistence type="predicted"/>
<dbReference type="Pfam" id="PF00561">
    <property type="entry name" value="Abhydrolase_1"/>
    <property type="match status" value="1"/>
</dbReference>